<feature type="region of interest" description="Disordered" evidence="1">
    <location>
        <begin position="36"/>
        <end position="55"/>
    </location>
</feature>
<evidence type="ECO:0000256" key="1">
    <source>
        <dbReference type="SAM" id="MobiDB-lite"/>
    </source>
</evidence>
<dbReference type="PROSITE" id="PS51257">
    <property type="entry name" value="PROKAR_LIPOPROTEIN"/>
    <property type="match status" value="1"/>
</dbReference>
<dbReference type="RefSeq" id="WP_179913257.1">
    <property type="nucleotide sequence ID" value="NZ_JACBYE010000018.1"/>
</dbReference>
<name>A0A853ESU3_9MICO</name>
<keyword evidence="2" id="KW-0732">Signal</keyword>
<comment type="caution">
    <text evidence="4">The sequence shown here is derived from an EMBL/GenBank/DDBJ whole genome shotgun (WGS) entry which is preliminary data.</text>
</comment>
<dbReference type="InterPro" id="IPR026004">
    <property type="entry name" value="Septum_form"/>
</dbReference>
<evidence type="ECO:0000313" key="4">
    <source>
        <dbReference type="EMBL" id="NYS93665.1"/>
    </source>
</evidence>
<evidence type="ECO:0000313" key="5">
    <source>
        <dbReference type="Proteomes" id="UP000561011"/>
    </source>
</evidence>
<dbReference type="EMBL" id="JACBYE010000018">
    <property type="protein sequence ID" value="NYS93665.1"/>
    <property type="molecule type" value="Genomic_DNA"/>
</dbReference>
<dbReference type="Pfam" id="PF13845">
    <property type="entry name" value="Septum_form"/>
    <property type="match status" value="1"/>
</dbReference>
<accession>A0A853ESU3</accession>
<feature type="signal peptide" evidence="2">
    <location>
        <begin position="1"/>
        <end position="36"/>
    </location>
</feature>
<feature type="chain" id="PRO_5038481155" evidence="2">
    <location>
        <begin position="37"/>
        <end position="177"/>
    </location>
</feature>
<dbReference type="Proteomes" id="UP000561011">
    <property type="component" value="Unassembled WGS sequence"/>
</dbReference>
<organism evidence="4 5">
    <name type="scientific">Sanguibacter inulinus</name>
    <dbReference type="NCBI Taxonomy" id="60922"/>
    <lineage>
        <taxon>Bacteria</taxon>
        <taxon>Bacillati</taxon>
        <taxon>Actinomycetota</taxon>
        <taxon>Actinomycetes</taxon>
        <taxon>Micrococcales</taxon>
        <taxon>Sanguibacteraceae</taxon>
        <taxon>Sanguibacter</taxon>
    </lineage>
</organism>
<evidence type="ECO:0000259" key="3">
    <source>
        <dbReference type="Pfam" id="PF13845"/>
    </source>
</evidence>
<evidence type="ECO:0000256" key="2">
    <source>
        <dbReference type="SAM" id="SignalP"/>
    </source>
</evidence>
<proteinExistence type="predicted"/>
<dbReference type="AlphaFoldDB" id="A0A853ESU3"/>
<reference evidence="4 5" key="1">
    <citation type="submission" date="2020-07" db="EMBL/GenBank/DDBJ databases">
        <title>MOT database genomes.</title>
        <authorList>
            <person name="Joseph S."/>
            <person name="Aduse-Opoku J."/>
            <person name="Hashim A."/>
            <person name="Wade W."/>
            <person name="Curtis M."/>
        </authorList>
    </citation>
    <scope>NUCLEOTIDE SEQUENCE [LARGE SCALE GENOMIC DNA]</scope>
    <source>
        <strain evidence="4 5">DSM 100099</strain>
    </source>
</reference>
<feature type="domain" description="Septum formation-related" evidence="3">
    <location>
        <begin position="67"/>
        <end position="168"/>
    </location>
</feature>
<keyword evidence="5" id="KW-1185">Reference proteome</keyword>
<gene>
    <name evidence="4" type="ORF">HZZ10_09035</name>
</gene>
<protein>
    <submittedName>
        <fullName evidence="4">Septum formation family protein</fullName>
    </submittedName>
</protein>
<sequence length="177" mass="18659">MSPSLSRPSGLPLRGLSVVALSAVAALALSSCSVFDSSGSSNEPPRDETNGQITETADADVFSIKVGDCLDYVALGSGEINSVPVVPCGEPHDGEVYAEMSLPDGDYPGDDAISQQADTYCYDQFATFVGIPWDDSSLDYSPLTPTADSWEGFDDRLIQCVVASQDDVTESFKGSQL</sequence>